<evidence type="ECO:0000256" key="6">
    <source>
        <dbReference type="RuleBase" id="RU000589"/>
    </source>
</evidence>
<dbReference type="Pfam" id="PF01095">
    <property type="entry name" value="Pectinesterase"/>
    <property type="match status" value="1"/>
</dbReference>
<comment type="subcellular location">
    <subcellularLocation>
        <location evidence="6">Secreted</location>
        <location evidence="6">Cell wall</location>
    </subcellularLocation>
</comment>
<feature type="domain" description="Pectinesterase inhibitor" evidence="7">
    <location>
        <begin position="36"/>
        <end position="170"/>
    </location>
</feature>
<proteinExistence type="inferred from homology"/>
<evidence type="ECO:0000313" key="8">
    <source>
        <dbReference type="EMBL" id="KAJ8441020.1"/>
    </source>
</evidence>
<evidence type="ECO:0000259" key="7">
    <source>
        <dbReference type="SMART" id="SM00856"/>
    </source>
</evidence>
<dbReference type="GO" id="GO:0004857">
    <property type="term" value="F:enzyme inhibitor activity"/>
    <property type="evidence" value="ECO:0007669"/>
    <property type="project" value="InterPro"/>
</dbReference>
<dbReference type="Proteomes" id="UP001153076">
    <property type="component" value="Unassembled WGS sequence"/>
</dbReference>
<protein>
    <recommendedName>
        <fullName evidence="6">Pectinesterase</fullName>
        <ecNumber evidence="6">3.1.1.11</ecNumber>
    </recommendedName>
</protein>
<dbReference type="GO" id="GO:0030599">
    <property type="term" value="F:pectinesterase activity"/>
    <property type="evidence" value="ECO:0007669"/>
    <property type="project" value="UniProtKB-UniRule"/>
</dbReference>
<dbReference type="InterPro" id="IPR011050">
    <property type="entry name" value="Pectin_lyase_fold/virulence"/>
</dbReference>
<dbReference type="PANTHER" id="PTHR31707">
    <property type="entry name" value="PECTINESTERASE"/>
    <property type="match status" value="1"/>
</dbReference>
<dbReference type="GO" id="GO:0045490">
    <property type="term" value="P:pectin catabolic process"/>
    <property type="evidence" value="ECO:0007669"/>
    <property type="project" value="UniProtKB-UniRule"/>
</dbReference>
<dbReference type="EC" id="3.1.1.11" evidence="6"/>
<dbReference type="SUPFAM" id="SSF51126">
    <property type="entry name" value="Pectin lyase-like"/>
    <property type="match status" value="1"/>
</dbReference>
<comment type="catalytic activity">
    <reaction evidence="6">
        <text>[(1-&gt;4)-alpha-D-galacturonosyl methyl ester](n) + n H2O = [(1-&gt;4)-alpha-D-galacturonosyl](n) + n methanol + n H(+)</text>
        <dbReference type="Rhea" id="RHEA:22380"/>
        <dbReference type="Rhea" id="RHEA-COMP:14570"/>
        <dbReference type="Rhea" id="RHEA-COMP:14573"/>
        <dbReference type="ChEBI" id="CHEBI:15377"/>
        <dbReference type="ChEBI" id="CHEBI:15378"/>
        <dbReference type="ChEBI" id="CHEBI:17790"/>
        <dbReference type="ChEBI" id="CHEBI:140522"/>
        <dbReference type="ChEBI" id="CHEBI:140523"/>
        <dbReference type="EC" id="3.1.1.11"/>
    </reaction>
</comment>
<dbReference type="EMBL" id="JAKOGI010000179">
    <property type="protein sequence ID" value="KAJ8441020.1"/>
    <property type="molecule type" value="Genomic_DNA"/>
</dbReference>
<dbReference type="SMART" id="SM00856">
    <property type="entry name" value="PMEI"/>
    <property type="match status" value="1"/>
</dbReference>
<dbReference type="InterPro" id="IPR006501">
    <property type="entry name" value="Pectinesterase_inhib_dom"/>
</dbReference>
<keyword evidence="6" id="KW-0732">Signal</keyword>
<dbReference type="InterPro" id="IPR012334">
    <property type="entry name" value="Pectin_lyas_fold"/>
</dbReference>
<sequence>MGHLSRVPSSSKPIVVVAMLMVAALTAAPHRCMADVVAADVAVECLSAPMSVFTDTLKSTIDGVLEVASMVARFAGMFGEDFRVSNAINDCLDLLDLSSQELDWSLYASQYGKGNGTGNLGSDLKTWLSAALGNQDTCLDGFEGTNSIVKNLVAGSINQVSSLVQQILHMVHPTPPRAPITGRAKGIRPVGGRRLLTGTEVDGFPSWISPKDRKLLQTTGSGLTPDVVVAQDGTGHFTQIVDAIHAAPDHNTGRFIIYIKKGVYNENVEVKRKKTNIMIYGDGMDVTIITGNRSFIDGWTTYRSATFGVSGAGFIARDLTIQNTAGPEKHQAVAFRSDSDLSALYRCAFRGYQDTLYAHSNRQFYRECTITGTVDFMFGDAVAVFQNCQIHARRGLPNQKNTITAQGRKDPEENTGFSIQFCNITGDSSLVTDGSLTASTIYTYLGRPWKAYSRTVVMESYISDLVRPEGWLEWNGDLFLDTLYYAEYLNSGPGASLGSRVKWTGYHVFNSSVQATNYTVAQFIGGDLWLPSTGVRFISGLSNV</sequence>
<feature type="signal peptide" evidence="6">
    <location>
        <begin position="1"/>
        <end position="34"/>
    </location>
</feature>
<dbReference type="InterPro" id="IPR000070">
    <property type="entry name" value="Pectinesterase_cat"/>
</dbReference>
<dbReference type="InterPro" id="IPR018040">
    <property type="entry name" value="Pectinesterase_Tyr_AS"/>
</dbReference>
<evidence type="ECO:0000256" key="1">
    <source>
        <dbReference type="ARBA" id="ARBA00005184"/>
    </source>
</evidence>
<keyword evidence="4 6" id="KW-0378">Hydrolase</keyword>
<dbReference type="Pfam" id="PF04043">
    <property type="entry name" value="PMEI"/>
    <property type="match status" value="1"/>
</dbReference>
<reference evidence="8" key="1">
    <citation type="submission" date="2022-04" db="EMBL/GenBank/DDBJ databases">
        <title>Carnegiea gigantea Genome sequencing and assembly v2.</title>
        <authorList>
            <person name="Copetti D."/>
            <person name="Sanderson M.J."/>
            <person name="Burquez A."/>
            <person name="Wojciechowski M.F."/>
        </authorList>
    </citation>
    <scope>NUCLEOTIDE SEQUENCE</scope>
    <source>
        <strain evidence="8">SGP5-SGP5p</strain>
        <tissue evidence="8">Aerial part</tissue>
    </source>
</reference>
<comment type="caution">
    <text evidence="8">The sequence shown here is derived from an EMBL/GenBank/DDBJ whole genome shotgun (WGS) entry which is preliminary data.</text>
</comment>
<dbReference type="Gene3D" id="1.20.140.40">
    <property type="entry name" value="Invertase/pectin methylesterase inhibitor family protein"/>
    <property type="match status" value="1"/>
</dbReference>
<keyword evidence="6" id="KW-0134">Cell wall</keyword>
<name>A0A9Q1KCK1_9CARY</name>
<keyword evidence="9" id="KW-1185">Reference proteome</keyword>
<dbReference type="Gene3D" id="2.160.20.10">
    <property type="entry name" value="Single-stranded right-handed beta-helix, Pectin lyase-like"/>
    <property type="match status" value="1"/>
</dbReference>
<dbReference type="OrthoDB" id="2019149at2759"/>
<dbReference type="InterPro" id="IPR035513">
    <property type="entry name" value="Invertase/methylesterase_inhib"/>
</dbReference>
<dbReference type="PROSITE" id="PS00800">
    <property type="entry name" value="PECTINESTERASE_1"/>
    <property type="match status" value="1"/>
</dbReference>
<evidence type="ECO:0000256" key="4">
    <source>
        <dbReference type="ARBA" id="ARBA00022801"/>
    </source>
</evidence>
<dbReference type="CDD" id="cd15799">
    <property type="entry name" value="PMEI-like_4"/>
    <property type="match status" value="1"/>
</dbReference>
<comment type="pathway">
    <text evidence="1 6">Glycan metabolism; pectin degradation; 2-dehydro-3-deoxy-D-gluconate from pectin: step 1/5.</text>
</comment>
<feature type="chain" id="PRO_5040546697" description="Pectinesterase" evidence="6">
    <location>
        <begin position="35"/>
        <end position="544"/>
    </location>
</feature>
<dbReference type="AlphaFoldDB" id="A0A9Q1KCK1"/>
<evidence type="ECO:0000313" key="9">
    <source>
        <dbReference type="Proteomes" id="UP001153076"/>
    </source>
</evidence>
<evidence type="ECO:0000256" key="2">
    <source>
        <dbReference type="ARBA" id="ARBA00006027"/>
    </source>
</evidence>
<organism evidence="8 9">
    <name type="scientific">Carnegiea gigantea</name>
    <dbReference type="NCBI Taxonomy" id="171969"/>
    <lineage>
        <taxon>Eukaryota</taxon>
        <taxon>Viridiplantae</taxon>
        <taxon>Streptophyta</taxon>
        <taxon>Embryophyta</taxon>
        <taxon>Tracheophyta</taxon>
        <taxon>Spermatophyta</taxon>
        <taxon>Magnoliopsida</taxon>
        <taxon>eudicotyledons</taxon>
        <taxon>Gunneridae</taxon>
        <taxon>Pentapetalae</taxon>
        <taxon>Caryophyllales</taxon>
        <taxon>Cactineae</taxon>
        <taxon>Cactaceae</taxon>
        <taxon>Cactoideae</taxon>
        <taxon>Echinocereeae</taxon>
        <taxon>Carnegiea</taxon>
    </lineage>
</organism>
<keyword evidence="6" id="KW-0961">Cell wall biogenesis/degradation</keyword>
<keyword evidence="5 6" id="KW-0063">Aspartyl esterase</keyword>
<comment type="similarity">
    <text evidence="2">In the N-terminal section; belongs to the PMEI family.</text>
</comment>
<keyword evidence="6" id="KW-0964">Secreted</keyword>
<dbReference type="SUPFAM" id="SSF101148">
    <property type="entry name" value="Plant invertase/pectin methylesterase inhibitor"/>
    <property type="match status" value="1"/>
</dbReference>
<accession>A0A9Q1KCK1</accession>
<evidence type="ECO:0000256" key="3">
    <source>
        <dbReference type="ARBA" id="ARBA00007786"/>
    </source>
</evidence>
<evidence type="ECO:0000256" key="5">
    <source>
        <dbReference type="ARBA" id="ARBA00023085"/>
    </source>
</evidence>
<dbReference type="FunFam" id="2.160.20.10:FF:000001">
    <property type="entry name" value="Pectinesterase"/>
    <property type="match status" value="1"/>
</dbReference>
<comment type="function">
    <text evidence="6">Acts in the modification of cell walls via demethylesterification of cell wall pectin.</text>
</comment>
<gene>
    <name evidence="8" type="ORF">Cgig2_021384</name>
</gene>
<comment type="similarity">
    <text evidence="3">In the C-terminal section; belongs to the pectinesterase family.</text>
</comment>
<dbReference type="GO" id="GO:0042545">
    <property type="term" value="P:cell wall modification"/>
    <property type="evidence" value="ECO:0007669"/>
    <property type="project" value="UniProtKB-UniRule"/>
</dbReference>